<protein>
    <submittedName>
        <fullName evidence="1">Uncharacterized protein</fullName>
    </submittedName>
</protein>
<accession>A0A917ZGP8</accession>
<organism evidence="1 2">
    <name type="scientific">Wenjunlia tyrosinilytica</name>
    <dbReference type="NCBI Taxonomy" id="1544741"/>
    <lineage>
        <taxon>Bacteria</taxon>
        <taxon>Bacillati</taxon>
        <taxon>Actinomycetota</taxon>
        <taxon>Actinomycetes</taxon>
        <taxon>Kitasatosporales</taxon>
        <taxon>Streptomycetaceae</taxon>
        <taxon>Wenjunlia</taxon>
    </lineage>
</organism>
<dbReference type="RefSeq" id="WP_189130179.1">
    <property type="nucleotide sequence ID" value="NZ_BMMS01000003.1"/>
</dbReference>
<evidence type="ECO:0000313" key="2">
    <source>
        <dbReference type="Proteomes" id="UP000641932"/>
    </source>
</evidence>
<dbReference type="Proteomes" id="UP000641932">
    <property type="component" value="Unassembled WGS sequence"/>
</dbReference>
<comment type="caution">
    <text evidence="1">The sequence shown here is derived from an EMBL/GenBank/DDBJ whole genome shotgun (WGS) entry which is preliminary data.</text>
</comment>
<name>A0A917ZGP8_9ACTN</name>
<dbReference type="EMBL" id="BMMS01000003">
    <property type="protein sequence ID" value="GGO82388.1"/>
    <property type="molecule type" value="Genomic_DNA"/>
</dbReference>
<dbReference type="AlphaFoldDB" id="A0A917ZGP8"/>
<proteinExistence type="predicted"/>
<sequence length="162" mass="17522">MPTGTAGARRDVGHPTAMACKTAAWDCQSHSFLGAPGTVAANLAALPAELVRRRVYMLMVQGDSRAEVRVFERFSVEDTDGTVARWEESRLGALVTQITDVLVTNRGVHCPGEQVKAALEGEREFSVEGPAPAPRSPEEAFARVMEAYRDDAFVQATVMVLC</sequence>
<reference evidence="1" key="1">
    <citation type="journal article" date="2014" name="Int. J. Syst. Evol. Microbiol.">
        <title>Complete genome sequence of Corynebacterium casei LMG S-19264T (=DSM 44701T), isolated from a smear-ripened cheese.</title>
        <authorList>
            <consortium name="US DOE Joint Genome Institute (JGI-PGF)"/>
            <person name="Walter F."/>
            <person name="Albersmeier A."/>
            <person name="Kalinowski J."/>
            <person name="Ruckert C."/>
        </authorList>
    </citation>
    <scope>NUCLEOTIDE SEQUENCE</scope>
    <source>
        <strain evidence="1">CGMCC 4.7201</strain>
    </source>
</reference>
<gene>
    <name evidence="1" type="ORF">GCM10012280_08870</name>
</gene>
<keyword evidence="2" id="KW-1185">Reference proteome</keyword>
<evidence type="ECO:0000313" key="1">
    <source>
        <dbReference type="EMBL" id="GGO82388.1"/>
    </source>
</evidence>
<reference evidence="1" key="2">
    <citation type="submission" date="2020-09" db="EMBL/GenBank/DDBJ databases">
        <authorList>
            <person name="Sun Q."/>
            <person name="Zhou Y."/>
        </authorList>
    </citation>
    <scope>NUCLEOTIDE SEQUENCE</scope>
    <source>
        <strain evidence="1">CGMCC 4.7201</strain>
    </source>
</reference>